<dbReference type="InterPro" id="IPR012834">
    <property type="entry name" value="FlgG_G_neg"/>
</dbReference>
<dbReference type="NCBIfam" id="TIGR02488">
    <property type="entry name" value="flgG_G_neg"/>
    <property type="match status" value="1"/>
</dbReference>
<dbReference type="PROSITE" id="PS00588">
    <property type="entry name" value="FLAGELLA_BB_ROD"/>
    <property type="match status" value="1"/>
</dbReference>
<dbReference type="GO" id="GO:0071978">
    <property type="term" value="P:bacterial-type flagellum-dependent swarming motility"/>
    <property type="evidence" value="ECO:0007669"/>
    <property type="project" value="TreeGrafter"/>
</dbReference>
<evidence type="ECO:0000256" key="6">
    <source>
        <dbReference type="ARBA" id="ARBA00032912"/>
    </source>
</evidence>
<dbReference type="Pfam" id="PF22692">
    <property type="entry name" value="LlgE_F_G_D1"/>
    <property type="match status" value="1"/>
</dbReference>
<dbReference type="PANTHER" id="PTHR30435">
    <property type="entry name" value="FLAGELLAR PROTEIN"/>
    <property type="match status" value="1"/>
</dbReference>
<evidence type="ECO:0000259" key="11">
    <source>
        <dbReference type="Pfam" id="PF22692"/>
    </source>
</evidence>
<evidence type="ECO:0000313" key="13">
    <source>
        <dbReference type="Proteomes" id="UP000199058"/>
    </source>
</evidence>
<evidence type="ECO:0000256" key="4">
    <source>
        <dbReference type="ARBA" id="ARBA00023143"/>
    </source>
</evidence>
<dbReference type="InterPro" id="IPR019776">
    <property type="entry name" value="Flagellar_basal_body_rod_CS"/>
</dbReference>
<dbReference type="OrthoDB" id="9804559at2"/>
<dbReference type="InterPro" id="IPR053967">
    <property type="entry name" value="LlgE_F_G-like_D1"/>
</dbReference>
<feature type="domain" description="Flagellar hook protein FlgE/F/G-like D1" evidence="11">
    <location>
        <begin position="96"/>
        <end position="159"/>
    </location>
</feature>
<protein>
    <recommendedName>
        <fullName evidence="3 7">Flagellar basal-body rod protein FlgG</fullName>
    </recommendedName>
    <alternativeName>
        <fullName evidence="6 8">Distal rod protein</fullName>
    </alternativeName>
</protein>
<organism evidence="12 13">
    <name type="scientific">Marinospirillum celere</name>
    <dbReference type="NCBI Taxonomy" id="1122252"/>
    <lineage>
        <taxon>Bacteria</taxon>
        <taxon>Pseudomonadati</taxon>
        <taxon>Pseudomonadota</taxon>
        <taxon>Gammaproteobacteria</taxon>
        <taxon>Oceanospirillales</taxon>
        <taxon>Oceanospirillaceae</taxon>
        <taxon>Marinospirillum</taxon>
    </lineage>
</organism>
<evidence type="ECO:0000256" key="7">
    <source>
        <dbReference type="NCBIfam" id="TIGR02488"/>
    </source>
</evidence>
<evidence type="ECO:0000256" key="1">
    <source>
        <dbReference type="ARBA" id="ARBA00004117"/>
    </source>
</evidence>
<feature type="domain" description="Flagellar basal-body/hook protein C-terminal" evidence="10">
    <location>
        <begin position="217"/>
        <end position="260"/>
    </location>
</feature>
<accession>A0A1I1H9I0</accession>
<keyword evidence="13" id="KW-1185">Reference proteome</keyword>
<name>A0A1I1H9I0_9GAMM</name>
<dbReference type="InterPro" id="IPR020013">
    <property type="entry name" value="Flagellar_FlgE/F/G"/>
</dbReference>
<reference evidence="12 13" key="1">
    <citation type="submission" date="2016-10" db="EMBL/GenBank/DDBJ databases">
        <authorList>
            <person name="de Groot N.N."/>
        </authorList>
    </citation>
    <scope>NUCLEOTIDE SEQUENCE [LARGE SCALE GENOMIC DNA]</scope>
    <source>
        <strain evidence="12 13">DSM 18438</strain>
    </source>
</reference>
<dbReference type="InterPro" id="IPR037925">
    <property type="entry name" value="FlgE/F/G-like"/>
</dbReference>
<dbReference type="RefSeq" id="WP_091962515.1">
    <property type="nucleotide sequence ID" value="NZ_FOLH01000003.1"/>
</dbReference>
<dbReference type="InterPro" id="IPR001444">
    <property type="entry name" value="Flag_bb_rod_N"/>
</dbReference>
<keyword evidence="4 8" id="KW-0975">Bacterial flagellum</keyword>
<dbReference type="PANTHER" id="PTHR30435:SF19">
    <property type="entry name" value="FLAGELLAR BASAL-BODY ROD PROTEIN FLGG"/>
    <property type="match status" value="1"/>
</dbReference>
<feature type="domain" description="Flagellar basal body rod protein N-terminal" evidence="9">
    <location>
        <begin position="7"/>
        <end position="35"/>
    </location>
</feature>
<dbReference type="EMBL" id="FOLH01000003">
    <property type="protein sequence ID" value="SFC20819.1"/>
    <property type="molecule type" value="Genomic_DNA"/>
</dbReference>
<keyword evidence="12" id="KW-0282">Flagellum</keyword>
<evidence type="ECO:0000256" key="5">
    <source>
        <dbReference type="ARBA" id="ARBA00025933"/>
    </source>
</evidence>
<comment type="similarity">
    <text evidence="2 8">Belongs to the flagella basal body rod proteins family.</text>
</comment>
<evidence type="ECO:0000256" key="3">
    <source>
        <dbReference type="ARBA" id="ARBA00017948"/>
    </source>
</evidence>
<dbReference type="AlphaFoldDB" id="A0A1I1H9I0"/>
<dbReference type="Pfam" id="PF00460">
    <property type="entry name" value="Flg_bb_rod"/>
    <property type="match status" value="1"/>
</dbReference>
<sequence length="262" mass="28038">MHPALWTGKTGLQAMDTKMSTISNNLANVNTVGYKRNKAIFEDLLYQVQRMPGAQNGGDAQLPTGLQLGTGVRVAGTQREFTEGSLNVTEQPLDMAINGRGFFRIAMPDGEVAYTRNGQFHLDADGRIVNTNGFPLEPEIVVPDNTNSITIGRDGVVTVTQAGQNNQPQEIGQVEVVDFINPAGLLSIGHNLMVETAGSGAPLDGIGGENGFGAVEQSTLELSNVSAVEELVDMITTQRAYEMNTKVLSSSDEMLRTLNQSV</sequence>
<dbReference type="Pfam" id="PF06429">
    <property type="entry name" value="Flg_bbr_C"/>
    <property type="match status" value="1"/>
</dbReference>
<comment type="subcellular location">
    <subcellularLocation>
        <location evidence="1 8">Bacterial flagellum basal body</location>
    </subcellularLocation>
</comment>
<dbReference type="STRING" id="1122252.SAMN05660443_1893"/>
<comment type="subunit">
    <text evidence="5 8">The basal body constitutes a major portion of the flagellar organelle and consists of four rings (L,P,S, and M) mounted on a central rod. The rod consists of about 26 subunits of FlgG in the distal portion, and FlgB, FlgC and FlgF are thought to build up the proximal portion of the rod with about 6 subunits each.</text>
</comment>
<dbReference type="NCBIfam" id="TIGR03506">
    <property type="entry name" value="FlgEFG_subfam"/>
    <property type="match status" value="2"/>
</dbReference>
<evidence type="ECO:0000259" key="9">
    <source>
        <dbReference type="Pfam" id="PF00460"/>
    </source>
</evidence>
<evidence type="ECO:0000256" key="8">
    <source>
        <dbReference type="RuleBase" id="RU362116"/>
    </source>
</evidence>
<evidence type="ECO:0000259" key="10">
    <source>
        <dbReference type="Pfam" id="PF06429"/>
    </source>
</evidence>
<dbReference type="SUPFAM" id="SSF117143">
    <property type="entry name" value="Flagellar hook protein flgE"/>
    <property type="match status" value="1"/>
</dbReference>
<dbReference type="GO" id="GO:0009426">
    <property type="term" value="C:bacterial-type flagellum basal body, distal rod"/>
    <property type="evidence" value="ECO:0007669"/>
    <property type="project" value="UniProtKB-UniRule"/>
</dbReference>
<evidence type="ECO:0000256" key="2">
    <source>
        <dbReference type="ARBA" id="ARBA00009677"/>
    </source>
</evidence>
<keyword evidence="12" id="KW-0969">Cilium</keyword>
<keyword evidence="12" id="KW-0966">Cell projection</keyword>
<dbReference type="Proteomes" id="UP000199058">
    <property type="component" value="Unassembled WGS sequence"/>
</dbReference>
<proteinExistence type="inferred from homology"/>
<evidence type="ECO:0000313" key="12">
    <source>
        <dbReference type="EMBL" id="SFC20819.1"/>
    </source>
</evidence>
<gene>
    <name evidence="12" type="ORF">SAMN05660443_1893</name>
</gene>
<dbReference type="InterPro" id="IPR010930">
    <property type="entry name" value="Flg_bb/hook_C_dom"/>
</dbReference>